<evidence type="ECO:0000256" key="2">
    <source>
        <dbReference type="ARBA" id="ARBA00023015"/>
    </source>
</evidence>
<proteinExistence type="inferred from homology"/>
<keyword evidence="4" id="KW-0804">Transcription</keyword>
<keyword evidence="7" id="KW-1185">Reference proteome</keyword>
<gene>
    <name evidence="6" type="ORF">HG263_06790</name>
</gene>
<dbReference type="SUPFAM" id="SSF47413">
    <property type="entry name" value="lambda repressor-like DNA-binding domains"/>
    <property type="match status" value="1"/>
</dbReference>
<dbReference type="EMBL" id="JABBPG010000002">
    <property type="protein sequence ID" value="NOU50249.1"/>
    <property type="molecule type" value="Genomic_DNA"/>
</dbReference>
<protein>
    <submittedName>
        <fullName evidence="6">Helix-turn-helix transcriptional regulator</fullName>
    </submittedName>
</protein>
<organism evidence="6 7">
    <name type="scientific">Pseudoalteromonas caenipelagi</name>
    <dbReference type="NCBI Taxonomy" id="2726988"/>
    <lineage>
        <taxon>Bacteria</taxon>
        <taxon>Pseudomonadati</taxon>
        <taxon>Pseudomonadota</taxon>
        <taxon>Gammaproteobacteria</taxon>
        <taxon>Alteromonadales</taxon>
        <taxon>Pseudoalteromonadaceae</taxon>
        <taxon>Pseudoalteromonas</taxon>
    </lineage>
</organism>
<dbReference type="Pfam" id="PF13693">
    <property type="entry name" value="HTH_35"/>
    <property type="match status" value="1"/>
</dbReference>
<dbReference type="Gene3D" id="1.10.260.40">
    <property type="entry name" value="lambda repressor-like DNA-binding domains"/>
    <property type="match status" value="1"/>
</dbReference>
<keyword evidence="3" id="KW-0238">DNA-binding</keyword>
<dbReference type="AlphaFoldDB" id="A0A849V9H4"/>
<accession>A0A849V9H4</accession>
<dbReference type="InterPro" id="IPR038722">
    <property type="entry name" value="Ner_HTH_dom"/>
</dbReference>
<dbReference type="CDD" id="cd00093">
    <property type="entry name" value="HTH_XRE"/>
    <property type="match status" value="1"/>
</dbReference>
<dbReference type="InterPro" id="IPR001387">
    <property type="entry name" value="Cro/C1-type_HTH"/>
</dbReference>
<evidence type="ECO:0000256" key="1">
    <source>
        <dbReference type="ARBA" id="ARBA00006157"/>
    </source>
</evidence>
<feature type="domain" description="HTH cro/C1-type" evidence="5">
    <location>
        <begin position="14"/>
        <end position="68"/>
    </location>
</feature>
<evidence type="ECO:0000313" key="6">
    <source>
        <dbReference type="EMBL" id="NOU50249.1"/>
    </source>
</evidence>
<comment type="caution">
    <text evidence="6">The sequence shown here is derived from an EMBL/GenBank/DDBJ whole genome shotgun (WGS) entry which is preliminary data.</text>
</comment>
<evidence type="ECO:0000313" key="7">
    <source>
        <dbReference type="Proteomes" id="UP000586305"/>
    </source>
</evidence>
<dbReference type="GO" id="GO:0003677">
    <property type="term" value="F:DNA binding"/>
    <property type="evidence" value="ECO:0007669"/>
    <property type="project" value="UniProtKB-KW"/>
</dbReference>
<evidence type="ECO:0000256" key="4">
    <source>
        <dbReference type="ARBA" id="ARBA00023163"/>
    </source>
</evidence>
<name>A0A849V9H4_9GAMM</name>
<evidence type="ECO:0000259" key="5">
    <source>
        <dbReference type="SMART" id="SM00530"/>
    </source>
</evidence>
<dbReference type="InterPro" id="IPR010982">
    <property type="entry name" value="Lambda_DNA-bd_dom_sf"/>
</dbReference>
<evidence type="ECO:0000256" key="3">
    <source>
        <dbReference type="ARBA" id="ARBA00023125"/>
    </source>
</evidence>
<comment type="similarity">
    <text evidence="1">Belongs to the ner transcriptional regulatory family.</text>
</comment>
<dbReference type="RefSeq" id="WP_171625316.1">
    <property type="nucleotide sequence ID" value="NZ_JABBPG010000002.1"/>
</dbReference>
<dbReference type="Proteomes" id="UP000586305">
    <property type="component" value="Unassembled WGS sequence"/>
</dbReference>
<keyword evidence="2" id="KW-0805">Transcription regulation</keyword>
<dbReference type="SMART" id="SM00530">
    <property type="entry name" value="HTH_XRE"/>
    <property type="match status" value="1"/>
</dbReference>
<sequence length="106" mass="11716">MKPDTKPTKLSYTEIKDLLRKKDIYLSEIAEAIGVTRSHAYQIASGKAKSKRVAKAIAQCIGRPLNQVFGDSYSEESKKQREKRVLQIANSLKTGTPIPPISVAQS</sequence>
<reference evidence="6 7" key="1">
    <citation type="submission" date="2020-04" db="EMBL/GenBank/DDBJ databases">
        <title>Pseudoalteromonas caenipelagi sp. nov., isolated from a tidal flat.</title>
        <authorList>
            <person name="Park S."/>
            <person name="Yoon J.-H."/>
        </authorList>
    </citation>
    <scope>NUCLEOTIDE SEQUENCE [LARGE SCALE GENOMIC DNA]</scope>
    <source>
        <strain evidence="6 7">JBTF-M23</strain>
    </source>
</reference>